<evidence type="ECO:0000256" key="1">
    <source>
        <dbReference type="SAM" id="MobiDB-lite"/>
    </source>
</evidence>
<dbReference type="EMBL" id="JBCGBO010000024">
    <property type="protein sequence ID" value="KAK9181668.1"/>
    <property type="molecule type" value="Genomic_DNA"/>
</dbReference>
<sequence>MKIKLAAHFLLLLAFSAFMLSEAETQLKPHAIESFTVNYIQKFGNCTYLVVIKTSCDSKNFTRDRISIAFGDAYGNQIYAPRLDDPFTKTFQSCSSDGFQIDGPCATDICYVYLHRSGLDGWEPESVKIVSPNSSPVTYDFNTTAPNEDWYGVNLCQIHPPPSPFEPSPPSPFEPSPPFPVKPPPPPPSSSHQHRVPRLFVPLMILGSILSALL</sequence>
<dbReference type="Pfam" id="PF06232">
    <property type="entry name" value="ATS3"/>
    <property type="match status" value="1"/>
</dbReference>
<comment type="caution">
    <text evidence="3">The sequence shown here is derived from an EMBL/GenBank/DDBJ whole genome shotgun (WGS) entry which is preliminary data.</text>
</comment>
<protein>
    <submittedName>
        <fullName evidence="3">Uncharacterized protein</fullName>
    </submittedName>
</protein>
<dbReference type="CDD" id="cd00113">
    <property type="entry name" value="PLAT"/>
    <property type="match status" value="1"/>
</dbReference>
<dbReference type="Gene3D" id="2.60.60.20">
    <property type="entry name" value="PLAT/LH2 domain"/>
    <property type="match status" value="1"/>
</dbReference>
<dbReference type="PANTHER" id="PTHR31718">
    <property type="entry name" value="PLAT DOMAIN-CONTAINING PROTEIN"/>
    <property type="match status" value="1"/>
</dbReference>
<name>A0AAP0QAY6_9ROSI</name>
<organism evidence="3 4">
    <name type="scientific">Citrus x changshan-huyou</name>
    <dbReference type="NCBI Taxonomy" id="2935761"/>
    <lineage>
        <taxon>Eukaryota</taxon>
        <taxon>Viridiplantae</taxon>
        <taxon>Streptophyta</taxon>
        <taxon>Embryophyta</taxon>
        <taxon>Tracheophyta</taxon>
        <taxon>Spermatophyta</taxon>
        <taxon>Magnoliopsida</taxon>
        <taxon>eudicotyledons</taxon>
        <taxon>Gunneridae</taxon>
        <taxon>Pentapetalae</taxon>
        <taxon>rosids</taxon>
        <taxon>malvids</taxon>
        <taxon>Sapindales</taxon>
        <taxon>Rutaceae</taxon>
        <taxon>Aurantioideae</taxon>
        <taxon>Citrus</taxon>
    </lineage>
</organism>
<gene>
    <name evidence="3" type="ORF">WN944_024807</name>
</gene>
<accession>A0AAP0QAY6</accession>
<dbReference type="PANTHER" id="PTHR31718:SF32">
    <property type="entry name" value="EMBRYO-SPECIFIC PROTEIN ATS3B"/>
    <property type="match status" value="1"/>
</dbReference>
<dbReference type="Proteomes" id="UP001428341">
    <property type="component" value="Unassembled WGS sequence"/>
</dbReference>
<evidence type="ECO:0000256" key="2">
    <source>
        <dbReference type="SAM" id="SignalP"/>
    </source>
</evidence>
<feature type="region of interest" description="Disordered" evidence="1">
    <location>
        <begin position="163"/>
        <end position="193"/>
    </location>
</feature>
<evidence type="ECO:0000313" key="3">
    <source>
        <dbReference type="EMBL" id="KAK9181668.1"/>
    </source>
</evidence>
<keyword evidence="2" id="KW-0732">Signal</keyword>
<dbReference type="SUPFAM" id="SSF49723">
    <property type="entry name" value="Lipase/lipooxygenase domain (PLAT/LH2 domain)"/>
    <property type="match status" value="1"/>
</dbReference>
<keyword evidence="4" id="KW-1185">Reference proteome</keyword>
<feature type="compositionally biased region" description="Pro residues" evidence="1">
    <location>
        <begin position="163"/>
        <end position="189"/>
    </location>
</feature>
<feature type="chain" id="PRO_5042919807" evidence="2">
    <location>
        <begin position="24"/>
        <end position="214"/>
    </location>
</feature>
<dbReference type="InterPro" id="IPR010417">
    <property type="entry name" value="Embryo-specific_ATS3"/>
</dbReference>
<reference evidence="3 4" key="1">
    <citation type="submission" date="2024-05" db="EMBL/GenBank/DDBJ databases">
        <title>Haplotype-resolved chromosome-level genome assembly of Huyou (Citrus changshanensis).</title>
        <authorList>
            <person name="Miao C."/>
            <person name="Chen W."/>
            <person name="Wu Y."/>
            <person name="Wang L."/>
            <person name="Zhao S."/>
            <person name="Grierson D."/>
            <person name="Xu C."/>
            <person name="Chen K."/>
        </authorList>
    </citation>
    <scope>NUCLEOTIDE SEQUENCE [LARGE SCALE GENOMIC DNA]</scope>
    <source>
        <strain evidence="3">01-14</strain>
        <tissue evidence="3">Leaf</tissue>
    </source>
</reference>
<dbReference type="InterPro" id="IPR036392">
    <property type="entry name" value="PLAT/LH2_dom_sf"/>
</dbReference>
<feature type="signal peptide" evidence="2">
    <location>
        <begin position="1"/>
        <end position="23"/>
    </location>
</feature>
<proteinExistence type="predicted"/>
<evidence type="ECO:0000313" key="4">
    <source>
        <dbReference type="Proteomes" id="UP001428341"/>
    </source>
</evidence>
<dbReference type="AlphaFoldDB" id="A0AAP0QAY6"/>